<keyword evidence="9 10" id="KW-0472">Membrane</keyword>
<evidence type="ECO:0000256" key="1">
    <source>
        <dbReference type="ARBA" id="ARBA00002672"/>
    </source>
</evidence>
<feature type="transmembrane region" description="Helical" evidence="10">
    <location>
        <begin position="173"/>
        <end position="189"/>
    </location>
</feature>
<reference evidence="11 12" key="1">
    <citation type="submission" date="2018-09" db="EMBL/GenBank/DDBJ databases">
        <title>Phylogeny of the Shewanellaceae, and recommendation for two new genera, Pseudoshewanella and Parashewanella.</title>
        <authorList>
            <person name="Wang G."/>
        </authorList>
    </citation>
    <scope>NUCLEOTIDE SEQUENCE [LARGE SCALE GENOMIC DNA]</scope>
    <source>
        <strain evidence="11 12">C51</strain>
    </source>
</reference>
<organism evidence="11 12">
    <name type="scientific">Parashewanella curva</name>
    <dbReference type="NCBI Taxonomy" id="2338552"/>
    <lineage>
        <taxon>Bacteria</taxon>
        <taxon>Pseudomonadati</taxon>
        <taxon>Pseudomonadota</taxon>
        <taxon>Gammaproteobacteria</taxon>
        <taxon>Alteromonadales</taxon>
        <taxon>Shewanellaceae</taxon>
        <taxon>Parashewanella</taxon>
    </lineage>
</organism>
<dbReference type="AlphaFoldDB" id="A0A3L8PSW7"/>
<evidence type="ECO:0000256" key="7">
    <source>
        <dbReference type="ARBA" id="ARBA00022692"/>
    </source>
</evidence>
<evidence type="ECO:0000313" key="11">
    <source>
        <dbReference type="EMBL" id="RLV58491.1"/>
    </source>
</evidence>
<feature type="transmembrane region" description="Helical" evidence="10">
    <location>
        <begin position="101"/>
        <end position="119"/>
    </location>
</feature>
<evidence type="ECO:0000313" key="12">
    <source>
        <dbReference type="Proteomes" id="UP000281474"/>
    </source>
</evidence>
<comment type="function">
    <text evidence="1">Required for nicotinamide riboside transport across the inner membrane.</text>
</comment>
<dbReference type="GO" id="GO:0005886">
    <property type="term" value="C:plasma membrane"/>
    <property type="evidence" value="ECO:0007669"/>
    <property type="project" value="UniProtKB-SubCell"/>
</dbReference>
<gene>
    <name evidence="11" type="ORF">D5018_17050</name>
</gene>
<sequence>MELLTKIQSEMSVMTNWEALAVILAVAYLVLAMKQNIWCWAAAFSSSLIFTIIFWKVSLLMDSILNFYYIAMAVYGYWMWTKGGNNSHGVKVVSWSKQRHLAIIATTTVVSLILGYFMANHTHASYPYLDTATTCFAIVTTYLVAKKVLENWLYWLVINSVSLYLYINKELMLTSVLFGLYLVLAIIGYKQWRDSMKQNSINNKTESLT</sequence>
<keyword evidence="5" id="KW-0813">Transport</keyword>
<dbReference type="Proteomes" id="UP000281474">
    <property type="component" value="Unassembled WGS sequence"/>
</dbReference>
<comment type="subcellular location">
    <subcellularLocation>
        <location evidence="2">Cell membrane</location>
        <topology evidence="2">Multi-pass membrane protein</topology>
    </subcellularLocation>
</comment>
<keyword evidence="12" id="KW-1185">Reference proteome</keyword>
<feature type="transmembrane region" description="Helical" evidence="10">
    <location>
        <begin position="38"/>
        <end position="57"/>
    </location>
</feature>
<dbReference type="PANTHER" id="PTHR36122">
    <property type="entry name" value="NICOTINAMIDE RIBOSIDE TRANSPORTER PNUC"/>
    <property type="match status" value="1"/>
</dbReference>
<evidence type="ECO:0000256" key="2">
    <source>
        <dbReference type="ARBA" id="ARBA00004651"/>
    </source>
</evidence>
<protein>
    <recommendedName>
        <fullName evidence="4">Nicotinamide riboside transporter PnuC</fullName>
    </recommendedName>
</protein>
<comment type="similarity">
    <text evidence="3">Belongs to the nicotinamide ribonucleoside (NR) uptake permease (TC 4.B.1) family.</text>
</comment>
<evidence type="ECO:0000256" key="9">
    <source>
        <dbReference type="ARBA" id="ARBA00023136"/>
    </source>
</evidence>
<dbReference type="OrthoDB" id="9791248at2"/>
<keyword evidence="7 10" id="KW-0812">Transmembrane</keyword>
<dbReference type="EMBL" id="QZEI01000069">
    <property type="protein sequence ID" value="RLV58491.1"/>
    <property type="molecule type" value="Genomic_DNA"/>
</dbReference>
<feature type="transmembrane region" description="Helical" evidence="10">
    <location>
        <begin position="63"/>
        <end position="80"/>
    </location>
</feature>
<evidence type="ECO:0000256" key="3">
    <source>
        <dbReference type="ARBA" id="ARBA00006669"/>
    </source>
</evidence>
<evidence type="ECO:0000256" key="5">
    <source>
        <dbReference type="ARBA" id="ARBA00022448"/>
    </source>
</evidence>
<comment type="caution">
    <text evidence="11">The sequence shown here is derived from an EMBL/GenBank/DDBJ whole genome shotgun (WGS) entry which is preliminary data.</text>
</comment>
<name>A0A3L8PSW7_9GAMM</name>
<accession>A0A3L8PSW7</accession>
<dbReference type="RefSeq" id="WP_121840196.1">
    <property type="nucleotide sequence ID" value="NZ_ML014818.1"/>
</dbReference>
<keyword evidence="6" id="KW-1003">Cell membrane</keyword>
<keyword evidence="8 10" id="KW-1133">Transmembrane helix</keyword>
<feature type="transmembrane region" description="Helical" evidence="10">
    <location>
        <begin position="12"/>
        <end position="31"/>
    </location>
</feature>
<evidence type="ECO:0000256" key="10">
    <source>
        <dbReference type="SAM" id="Phobius"/>
    </source>
</evidence>
<dbReference type="GO" id="GO:0034257">
    <property type="term" value="F:nicotinamide riboside transmembrane transporter activity"/>
    <property type="evidence" value="ECO:0007669"/>
    <property type="project" value="InterPro"/>
</dbReference>
<evidence type="ECO:0000256" key="6">
    <source>
        <dbReference type="ARBA" id="ARBA00022475"/>
    </source>
</evidence>
<dbReference type="InterPro" id="IPR006419">
    <property type="entry name" value="NMN_transpt_PnuC"/>
</dbReference>
<dbReference type="Pfam" id="PF04973">
    <property type="entry name" value="NMN_transporter"/>
    <property type="match status" value="1"/>
</dbReference>
<evidence type="ECO:0000256" key="4">
    <source>
        <dbReference type="ARBA" id="ARBA00017522"/>
    </source>
</evidence>
<dbReference type="NCBIfam" id="TIGR01528">
    <property type="entry name" value="NMN_trans_PnuC"/>
    <property type="match status" value="1"/>
</dbReference>
<evidence type="ECO:0000256" key="8">
    <source>
        <dbReference type="ARBA" id="ARBA00022989"/>
    </source>
</evidence>
<proteinExistence type="inferred from homology"/>
<dbReference type="PANTHER" id="PTHR36122:SF2">
    <property type="entry name" value="NICOTINAMIDE RIBOSIDE TRANSPORTER PNUC"/>
    <property type="match status" value="1"/>
</dbReference>
<feature type="transmembrane region" description="Helical" evidence="10">
    <location>
        <begin position="125"/>
        <end position="145"/>
    </location>
</feature>